<proteinExistence type="predicted"/>
<feature type="domain" description="DUF7702" evidence="2">
    <location>
        <begin position="25"/>
        <end position="224"/>
    </location>
</feature>
<keyword evidence="1" id="KW-1133">Transmembrane helix</keyword>
<feature type="transmembrane region" description="Helical" evidence="1">
    <location>
        <begin position="203"/>
        <end position="225"/>
    </location>
</feature>
<dbReference type="OrthoDB" id="5389493at2759"/>
<name>A0A4P9W4A1_9FUNG</name>
<evidence type="ECO:0000256" key="1">
    <source>
        <dbReference type="SAM" id="Phobius"/>
    </source>
</evidence>
<feature type="transmembrane region" description="Helical" evidence="1">
    <location>
        <begin position="128"/>
        <end position="145"/>
    </location>
</feature>
<feature type="transmembrane region" description="Helical" evidence="1">
    <location>
        <begin position="50"/>
        <end position="70"/>
    </location>
</feature>
<keyword evidence="4" id="KW-1185">Reference proteome</keyword>
<feature type="transmembrane region" description="Helical" evidence="1">
    <location>
        <begin position="76"/>
        <end position="99"/>
    </location>
</feature>
<dbReference type="PANTHER" id="PTHR42109:SF2">
    <property type="entry name" value="INTEGRAL MEMBRANE PROTEIN"/>
    <property type="match status" value="1"/>
</dbReference>
<reference evidence="4" key="1">
    <citation type="journal article" date="2018" name="Nat. Microbiol.">
        <title>Leveraging single-cell genomics to expand the fungal tree of life.</title>
        <authorList>
            <person name="Ahrendt S.R."/>
            <person name="Quandt C.A."/>
            <person name="Ciobanu D."/>
            <person name="Clum A."/>
            <person name="Salamov A."/>
            <person name="Andreopoulos B."/>
            <person name="Cheng J.F."/>
            <person name="Woyke T."/>
            <person name="Pelin A."/>
            <person name="Henrissat B."/>
            <person name="Reynolds N.K."/>
            <person name="Benny G.L."/>
            <person name="Smith M.E."/>
            <person name="James T.Y."/>
            <person name="Grigoriev I.V."/>
        </authorList>
    </citation>
    <scope>NUCLEOTIDE SEQUENCE [LARGE SCALE GENOMIC DNA]</scope>
</reference>
<evidence type="ECO:0000313" key="3">
    <source>
        <dbReference type="EMBL" id="RKO87014.1"/>
    </source>
</evidence>
<evidence type="ECO:0000313" key="4">
    <source>
        <dbReference type="Proteomes" id="UP000269721"/>
    </source>
</evidence>
<dbReference type="InterPro" id="IPR056119">
    <property type="entry name" value="DUF7702"/>
</dbReference>
<accession>A0A4P9W4A1</accession>
<gene>
    <name evidence="3" type="ORF">BDK51DRAFT_27496</name>
</gene>
<sequence>MSSTNASIPFDARAYLGNPTLTPAIAFAVVYSLYLIAFVAQLLRRVSRIYVTATIFCVLRVGAFSIRASIVKSGGSSGLLTADMILMSTGFVGILDVLYESLTQWIEYYVIPVHKNELITKAIRFKRLMHIVFLVAAVISVMGATAESSASTPGDLSSALDKVRIAAVIFLVTTAIMFIVSVLVSLSVAGASAMGREVSARPGWIVAGASVLSLVRITYAVVQVGKTQDELPWYCLSIGPEILVLTIFAWPGVADLYRKPESEFFKADGAELGGMYAPSHAPLPPNQW</sequence>
<dbReference type="EMBL" id="KZ997743">
    <property type="protein sequence ID" value="RKO87014.1"/>
    <property type="molecule type" value="Genomic_DNA"/>
</dbReference>
<protein>
    <recommendedName>
        <fullName evidence="2">DUF7702 domain-containing protein</fullName>
    </recommendedName>
</protein>
<dbReference type="AlphaFoldDB" id="A0A4P9W4A1"/>
<evidence type="ECO:0000259" key="2">
    <source>
        <dbReference type="Pfam" id="PF24800"/>
    </source>
</evidence>
<feature type="transmembrane region" description="Helical" evidence="1">
    <location>
        <begin position="165"/>
        <end position="191"/>
    </location>
</feature>
<keyword evidence="1" id="KW-0812">Transmembrane</keyword>
<feature type="transmembrane region" description="Helical" evidence="1">
    <location>
        <begin position="20"/>
        <end position="43"/>
    </location>
</feature>
<dbReference type="PANTHER" id="PTHR42109">
    <property type="entry name" value="UNPLACED GENOMIC SCAFFOLD UM_SCAF_CONTIG_1.265, WHOLE GENOME SHOTGUN SEQUENCE"/>
    <property type="match status" value="1"/>
</dbReference>
<dbReference type="Proteomes" id="UP000269721">
    <property type="component" value="Unassembled WGS sequence"/>
</dbReference>
<organism evidence="3 4">
    <name type="scientific">Blyttiomyces helicus</name>
    <dbReference type="NCBI Taxonomy" id="388810"/>
    <lineage>
        <taxon>Eukaryota</taxon>
        <taxon>Fungi</taxon>
        <taxon>Fungi incertae sedis</taxon>
        <taxon>Chytridiomycota</taxon>
        <taxon>Chytridiomycota incertae sedis</taxon>
        <taxon>Chytridiomycetes</taxon>
        <taxon>Chytridiomycetes incertae sedis</taxon>
        <taxon>Blyttiomyces</taxon>
    </lineage>
</organism>
<dbReference type="Pfam" id="PF24800">
    <property type="entry name" value="DUF7702"/>
    <property type="match status" value="1"/>
</dbReference>
<feature type="transmembrane region" description="Helical" evidence="1">
    <location>
        <begin position="231"/>
        <end position="250"/>
    </location>
</feature>
<keyword evidence="1" id="KW-0472">Membrane</keyword>